<feature type="region of interest" description="Disordered" evidence="1">
    <location>
        <begin position="933"/>
        <end position="957"/>
    </location>
</feature>
<proteinExistence type="predicted"/>
<keyword evidence="3" id="KW-1185">Reference proteome</keyword>
<dbReference type="STRING" id="70667.A0A183SNN7"/>
<evidence type="ECO:0000313" key="2">
    <source>
        <dbReference type="EMBL" id="VDL92220.1"/>
    </source>
</evidence>
<name>A0A183SNN7_SCHSO</name>
<feature type="compositionally biased region" description="Acidic residues" evidence="1">
    <location>
        <begin position="309"/>
        <end position="319"/>
    </location>
</feature>
<feature type="compositionally biased region" description="Polar residues" evidence="1">
    <location>
        <begin position="1129"/>
        <end position="1141"/>
    </location>
</feature>
<dbReference type="PANTHER" id="PTHR21696">
    <property type="entry name" value="PROTEIN UNC-79 HOMOLOG"/>
    <property type="match status" value="1"/>
</dbReference>
<dbReference type="InterPro" id="IPR024855">
    <property type="entry name" value="UNC79"/>
</dbReference>
<dbReference type="Proteomes" id="UP000275846">
    <property type="component" value="Unassembled WGS sequence"/>
</dbReference>
<feature type="region of interest" description="Disordered" evidence="1">
    <location>
        <begin position="307"/>
        <end position="327"/>
    </location>
</feature>
<evidence type="ECO:0000313" key="4">
    <source>
        <dbReference type="WBParaSite" id="SSLN_0000602201-mRNA-1"/>
    </source>
</evidence>
<feature type="region of interest" description="Disordered" evidence="1">
    <location>
        <begin position="1114"/>
        <end position="1160"/>
    </location>
</feature>
<evidence type="ECO:0000313" key="3">
    <source>
        <dbReference type="Proteomes" id="UP000275846"/>
    </source>
</evidence>
<dbReference type="WBParaSite" id="SSLN_0000602201-mRNA-1">
    <property type="protein sequence ID" value="SSLN_0000602201-mRNA-1"/>
    <property type="gene ID" value="SSLN_0000602201"/>
</dbReference>
<organism evidence="4">
    <name type="scientific">Schistocephalus solidus</name>
    <name type="common">Tapeworm</name>
    <dbReference type="NCBI Taxonomy" id="70667"/>
    <lineage>
        <taxon>Eukaryota</taxon>
        <taxon>Metazoa</taxon>
        <taxon>Spiralia</taxon>
        <taxon>Lophotrochozoa</taxon>
        <taxon>Platyhelminthes</taxon>
        <taxon>Cestoda</taxon>
        <taxon>Eucestoda</taxon>
        <taxon>Diphyllobothriidea</taxon>
        <taxon>Diphyllobothriidae</taxon>
        <taxon>Schistocephalus</taxon>
    </lineage>
</organism>
<feature type="compositionally biased region" description="Polar residues" evidence="1">
    <location>
        <begin position="948"/>
        <end position="957"/>
    </location>
</feature>
<reference evidence="2 3" key="2">
    <citation type="submission" date="2018-11" db="EMBL/GenBank/DDBJ databases">
        <authorList>
            <consortium name="Pathogen Informatics"/>
        </authorList>
    </citation>
    <scope>NUCLEOTIDE SEQUENCE [LARGE SCALE GENOMIC DNA]</scope>
    <source>
        <strain evidence="2 3">NST_G2</strain>
    </source>
</reference>
<dbReference type="PANTHER" id="PTHR21696:SF2">
    <property type="entry name" value="PROTEIN UNC-79 HOMOLOG"/>
    <property type="match status" value="1"/>
</dbReference>
<reference evidence="4" key="1">
    <citation type="submission" date="2016-06" db="UniProtKB">
        <authorList>
            <consortium name="WormBaseParasite"/>
        </authorList>
    </citation>
    <scope>IDENTIFICATION</scope>
</reference>
<gene>
    <name evidence="2" type="ORF">SSLN_LOCUS5835</name>
</gene>
<dbReference type="EMBL" id="UYSU01033426">
    <property type="protein sequence ID" value="VDL92220.1"/>
    <property type="molecule type" value="Genomic_DNA"/>
</dbReference>
<accession>A0A183SNN7</accession>
<protein>
    <submittedName>
        <fullName evidence="4">MOR2-PAG1_C domain-containing protein</fullName>
    </submittedName>
</protein>
<evidence type="ECO:0000256" key="1">
    <source>
        <dbReference type="SAM" id="MobiDB-lite"/>
    </source>
</evidence>
<sequence>MATVDIDGSFQGAKNRRGAASDELRNKKSLSKVQRHLALLLGYSDQAFNIPPYKLRNSTVFHAFISHVADVLDRNPSMGSCILHQTLVVLQVCASPQRYANDCQAPNFTLRLLEPHIRHHWLNTLLIILYKYEYNSPTGLLNMSSSGSSAQKMSGDLLSIGGDYSSTQVNAGGIVGTEHNASGSVGTGTGRSGGFSPGHVQQFGVTNSSLAPGTNSCQWGNLSSGGTRGIVEYLIKIVLNTLQTQVHICKEKTEEDLLDSPTAFIPRMREASGVSNDVKINRDVEVRSPIQEADDEVVMPGITISPDTVSEESASESESSEMLPLPNTDLLSSSLRESLLATDKTRSFAHFPSHSRTPIAPENQRRMGQVQYAKKVKDQDLVSGLRLTSPVLKKKSNRILNEALADSSISDTKLILPESQGILLPSKIQQNVSPGTVSTEEKAIIPFKHSSVYSKPNTGISFNSYEKPAELEPCSLLKVNSIDVTTESFSKSSLSRPQMPPKKQSHVNERPPLTRVSEIDDELFKSDPIADEEPTHGDCEALSHQQAPAMNARRVSSLNRLRKNSGTPRMSTSMASVIATAALSTERCPWCQGVLESHDETTIGLGIACLATFVHREPSMAAPYLIDMLLTASRIAISTPYSWQKSLPHIIVQGNSASIARQFLRCTLYNLAPNGIFVQLFQTPIPDVTIFQAIILVLVNFEEHMSLFYPISSLLDNLNKRKALPFETLNVILENLAIYLENLPRLTDEPKWNHFVSSGWAEIMSPFETFFRKLSQLHPLPNNFRATFRSMTCLLRAPTSSTFKERAKSQLTKVVVDSLLNAIKFRVCLPDENLLKSLQLILMDAGGTLEPNQISEGITNIFNPQTFHLFSTGAAELMRPHIMDCLNVLSDVHTIHKTSVRAGQSSDVGVGALADGSAYAFRAPQHDLAPKTHTPGFIYSGDMEEPSPSASQSTGQPLDTQQMHWADGMVCSGYLLSTYSVQVKQAQKMAAQPVGSDGYPSDGGGLYGSGNVGQNTGVGGLGHVATGGVGACAGSGGGGGIGSSGVGVGGGGVAVPSHPTTNAPSLHEDTIGAHLKSGIAQFVALELSRNSSVKDEELLMLLSPGLVVDENAPATDVQKRSGKLPNVSAKAQPSGSLSGGSFHSMGGTTGAGSGGSFNTQRQFSRGSTILGLGSLQPPKGISAGQLGLEYERGSKLDESSNTSTAAKVIVGEHSPPVGISGVSKLSSTNTGHISLAVPSLVTRSPSIASVLATPGAGQQALMSIGHFALMPTLTHTTRIDAPILQYLPWLKSIPSTVQQGPRDFLQCVERVRTLTWLLLGATMHTALTRDATGLTCKPISFIFVTSIADLVKFIISGFPEQKKVAAYSQLHLPQHGVDAEDFGQLQAFRVRDPVLPSQLQYSAEAADMKVIQLPGLVQVCGPGLHSAKECRQDDGLVHLQCGVQVNTVVIPHGGLQPAEGLTRFGDPEKNG</sequence>
<dbReference type="OrthoDB" id="6276930at2759"/>
<feature type="region of interest" description="Disordered" evidence="1">
    <location>
        <begin position="488"/>
        <end position="509"/>
    </location>
</feature>